<dbReference type="InterPro" id="IPR036345">
    <property type="entry name" value="ExoRNase_PH_dom2_sf"/>
</dbReference>
<dbReference type="Proteomes" id="UP000298138">
    <property type="component" value="Unassembled WGS sequence"/>
</dbReference>
<dbReference type="InParanoid" id="A0A4S2N0X8"/>
<dbReference type="PANTHER" id="PTHR11097:SF8">
    <property type="entry name" value="EXOSOME COMPLEX COMPONENT RRP42"/>
    <property type="match status" value="1"/>
</dbReference>
<gene>
    <name evidence="7" type="ORF">EX30DRAFT_140532</name>
</gene>
<organism evidence="7 8">
    <name type="scientific">Ascodesmis nigricans</name>
    <dbReference type="NCBI Taxonomy" id="341454"/>
    <lineage>
        <taxon>Eukaryota</taxon>
        <taxon>Fungi</taxon>
        <taxon>Dikarya</taxon>
        <taxon>Ascomycota</taxon>
        <taxon>Pezizomycotina</taxon>
        <taxon>Pezizomycetes</taxon>
        <taxon>Pezizales</taxon>
        <taxon>Ascodesmidaceae</taxon>
        <taxon>Ascodesmis</taxon>
    </lineage>
</organism>
<evidence type="ECO:0000313" key="8">
    <source>
        <dbReference type="Proteomes" id="UP000298138"/>
    </source>
</evidence>
<name>A0A4S2N0X8_9PEZI</name>
<dbReference type="AlphaFoldDB" id="A0A4S2N0X8"/>
<dbReference type="GO" id="GO:0071035">
    <property type="term" value="P:nuclear polyadenylation-dependent rRNA catabolic process"/>
    <property type="evidence" value="ECO:0007669"/>
    <property type="project" value="TreeGrafter"/>
</dbReference>
<evidence type="ECO:0000256" key="3">
    <source>
        <dbReference type="ARBA" id="ARBA00006678"/>
    </source>
</evidence>
<dbReference type="STRING" id="341454.A0A4S2N0X8"/>
<dbReference type="FunCoup" id="A0A4S2N0X8">
    <property type="interactions" value="143"/>
</dbReference>
<dbReference type="GO" id="GO:0035925">
    <property type="term" value="F:mRNA 3'-UTR AU-rich region binding"/>
    <property type="evidence" value="ECO:0007669"/>
    <property type="project" value="TreeGrafter"/>
</dbReference>
<dbReference type="GO" id="GO:0005730">
    <property type="term" value="C:nucleolus"/>
    <property type="evidence" value="ECO:0007669"/>
    <property type="project" value="UniProtKB-SubCell"/>
</dbReference>
<evidence type="ECO:0000256" key="6">
    <source>
        <dbReference type="ARBA" id="ARBA00042523"/>
    </source>
</evidence>
<dbReference type="InterPro" id="IPR020568">
    <property type="entry name" value="Ribosomal_Su5_D2-typ_SF"/>
</dbReference>
<dbReference type="GO" id="GO:0034473">
    <property type="term" value="P:U1 snRNA 3'-end processing"/>
    <property type="evidence" value="ECO:0007669"/>
    <property type="project" value="TreeGrafter"/>
</dbReference>
<proteinExistence type="inferred from homology"/>
<dbReference type="GO" id="GO:0034476">
    <property type="term" value="P:U5 snRNA 3'-end processing"/>
    <property type="evidence" value="ECO:0007669"/>
    <property type="project" value="TreeGrafter"/>
</dbReference>
<protein>
    <recommendedName>
        <fullName evidence="6">Ribosomal RNA-processing protein 42</fullName>
    </recommendedName>
</protein>
<dbReference type="PANTHER" id="PTHR11097">
    <property type="entry name" value="EXOSOME COMPLEX EXONUCLEASE RIBOSOMAL RNA PROCESSING PROTEIN"/>
    <property type="match status" value="1"/>
</dbReference>
<evidence type="ECO:0000313" key="7">
    <source>
        <dbReference type="EMBL" id="TGZ82769.1"/>
    </source>
</evidence>
<dbReference type="GO" id="GO:0000176">
    <property type="term" value="C:nuclear exosome (RNase complex)"/>
    <property type="evidence" value="ECO:0007669"/>
    <property type="project" value="UniProtKB-ARBA"/>
</dbReference>
<sequence length="306" mass="32323">MPLLSPPEYSYLRTSLLSEPPIRPDLRSLTAFRPLAAELTLLPTTHGSSRLFLPDGSECIVGIKPELSAHPSFEVSIEIAGLRDDDPMAVLLAGMVADTIRAQVHERLRTSGNWSSGAAEGMETAGGAQTRGRPWGWKLYIDVVVVSPPASHPGGLVSLAVHLALRDLRLPKLVSAPEEDPVFDDDYEACEWLFPREAGAGGIPAVREGGKGMNKADTPAVTVLVAAVGDNVLFDPTREEMVVADCVAAVSVTRDGSVGGLRMLETGSGGENGGVGRKVVNRIVKEVGVAAGGLFESLDQIVRTSI</sequence>
<dbReference type="GO" id="GO:0071038">
    <property type="term" value="P:TRAMP-dependent tRNA surveillance pathway"/>
    <property type="evidence" value="ECO:0007669"/>
    <property type="project" value="TreeGrafter"/>
</dbReference>
<dbReference type="GO" id="GO:0071028">
    <property type="term" value="P:nuclear mRNA surveillance"/>
    <property type="evidence" value="ECO:0007669"/>
    <property type="project" value="TreeGrafter"/>
</dbReference>
<dbReference type="GO" id="GO:0000177">
    <property type="term" value="C:cytoplasmic exosome (RNase complex)"/>
    <property type="evidence" value="ECO:0007669"/>
    <property type="project" value="TreeGrafter"/>
</dbReference>
<comment type="similarity">
    <text evidence="3">Belongs to the RNase PH family.</text>
</comment>
<dbReference type="EMBL" id="ML220114">
    <property type="protein sequence ID" value="TGZ82769.1"/>
    <property type="molecule type" value="Genomic_DNA"/>
</dbReference>
<dbReference type="OrthoDB" id="272245at2759"/>
<comment type="subcellular location">
    <subcellularLocation>
        <location evidence="1">Cytoplasm</location>
    </subcellularLocation>
    <subcellularLocation>
        <location evidence="2">Nucleus</location>
        <location evidence="2">Nucleolus</location>
    </subcellularLocation>
</comment>
<dbReference type="GO" id="GO:0034475">
    <property type="term" value="P:U4 snRNA 3'-end processing"/>
    <property type="evidence" value="ECO:0007669"/>
    <property type="project" value="TreeGrafter"/>
</dbReference>
<dbReference type="SUPFAM" id="SSF55666">
    <property type="entry name" value="Ribonuclease PH domain 2-like"/>
    <property type="match status" value="1"/>
</dbReference>
<dbReference type="Gene3D" id="3.30.230.70">
    <property type="entry name" value="GHMP Kinase, N-terminal domain"/>
    <property type="match status" value="1"/>
</dbReference>
<dbReference type="InterPro" id="IPR050590">
    <property type="entry name" value="Exosome_comp_Rrp42_subfam"/>
</dbReference>
<dbReference type="GO" id="GO:0016075">
    <property type="term" value="P:rRNA catabolic process"/>
    <property type="evidence" value="ECO:0007669"/>
    <property type="project" value="TreeGrafter"/>
</dbReference>
<keyword evidence="4" id="KW-0963">Cytoplasm</keyword>
<reference evidence="7 8" key="1">
    <citation type="submission" date="2019-04" db="EMBL/GenBank/DDBJ databases">
        <title>Comparative genomics and transcriptomics to analyze fruiting body development in filamentous ascomycetes.</title>
        <authorList>
            <consortium name="DOE Joint Genome Institute"/>
            <person name="Lutkenhaus R."/>
            <person name="Traeger S."/>
            <person name="Breuer J."/>
            <person name="Kuo A."/>
            <person name="Lipzen A."/>
            <person name="Pangilinan J."/>
            <person name="Dilworth D."/>
            <person name="Sandor L."/>
            <person name="Poggeler S."/>
            <person name="Barry K."/>
            <person name="Grigoriev I.V."/>
            <person name="Nowrousian M."/>
        </authorList>
    </citation>
    <scope>NUCLEOTIDE SEQUENCE [LARGE SCALE GENOMIC DNA]</scope>
    <source>
        <strain evidence="7 8">CBS 389.68</strain>
    </source>
</reference>
<evidence type="ECO:0000256" key="4">
    <source>
        <dbReference type="ARBA" id="ARBA00022490"/>
    </source>
</evidence>
<dbReference type="GO" id="GO:0000467">
    <property type="term" value="P:exonucleolytic trimming to generate mature 3'-end of 5.8S rRNA from tricistronic rRNA transcript (SSU-rRNA, 5.8S rRNA, LSU-rRNA)"/>
    <property type="evidence" value="ECO:0007669"/>
    <property type="project" value="TreeGrafter"/>
</dbReference>
<dbReference type="SUPFAM" id="SSF54211">
    <property type="entry name" value="Ribosomal protein S5 domain 2-like"/>
    <property type="match status" value="1"/>
</dbReference>
<keyword evidence="8" id="KW-1185">Reference proteome</keyword>
<accession>A0A4S2N0X8</accession>
<evidence type="ECO:0000256" key="5">
    <source>
        <dbReference type="ARBA" id="ARBA00022835"/>
    </source>
</evidence>
<evidence type="ECO:0000256" key="2">
    <source>
        <dbReference type="ARBA" id="ARBA00004604"/>
    </source>
</evidence>
<evidence type="ECO:0000256" key="1">
    <source>
        <dbReference type="ARBA" id="ARBA00004496"/>
    </source>
</evidence>
<dbReference type="InterPro" id="IPR027408">
    <property type="entry name" value="PNPase/RNase_PH_dom_sf"/>
</dbReference>
<keyword evidence="5" id="KW-0271">Exosome</keyword>